<proteinExistence type="inferred from homology"/>
<gene>
    <name evidence="6" type="ORF">HMPREF0077_0943</name>
</gene>
<dbReference type="Gene3D" id="1.10.150.130">
    <property type="match status" value="1"/>
</dbReference>
<dbReference type="GO" id="GO:0015074">
    <property type="term" value="P:DNA integration"/>
    <property type="evidence" value="ECO:0007669"/>
    <property type="project" value="UniProtKB-KW"/>
</dbReference>
<dbReference type="InterPro" id="IPR002104">
    <property type="entry name" value="Integrase_catalytic"/>
</dbReference>
<dbReference type="EMBL" id="ACGC01000049">
    <property type="protein sequence ID" value="EEI82938.1"/>
    <property type="molecule type" value="Genomic_DNA"/>
</dbReference>
<reference evidence="6 7" key="1">
    <citation type="submission" date="2009-01" db="EMBL/GenBank/DDBJ databases">
        <authorList>
            <person name="Qin X."/>
            <person name="Bachman B."/>
            <person name="Battles P."/>
            <person name="Bell A."/>
            <person name="Bess C."/>
            <person name="Bickham C."/>
            <person name="Chaboub L."/>
            <person name="Chen D."/>
            <person name="Coyle M."/>
            <person name="Deiros D.R."/>
            <person name="Dinh H."/>
            <person name="Forbes L."/>
            <person name="Fowler G."/>
            <person name="Francisco L."/>
            <person name="Fu Q."/>
            <person name="Gubbala S."/>
            <person name="Hale W."/>
            <person name="Han Y."/>
            <person name="Hemphill L."/>
            <person name="Highlander S.K."/>
            <person name="Hirani K."/>
            <person name="Hogues M."/>
            <person name="Jackson L."/>
            <person name="Jakkamsetti A."/>
            <person name="Javaid M."/>
            <person name="Jiang H."/>
            <person name="Korchina V."/>
            <person name="Kovar C."/>
            <person name="Lara F."/>
            <person name="Lee S."/>
            <person name="Mata R."/>
            <person name="Mathew T."/>
            <person name="Moen C."/>
            <person name="Morales K."/>
            <person name="Munidasa M."/>
            <person name="Nazareth L."/>
            <person name="Ngo R."/>
            <person name="Nguyen L."/>
            <person name="Okwuonu G."/>
            <person name="Ongeri F."/>
            <person name="Patil S."/>
            <person name="Petrosino J."/>
            <person name="Pham C."/>
            <person name="Pham P."/>
            <person name="Pu L.-L."/>
            <person name="Puazo M."/>
            <person name="Raj R."/>
            <person name="Reid J."/>
            <person name="Rouhana J."/>
            <person name="Saada N."/>
            <person name="Shang Y."/>
            <person name="Simmons D."/>
            <person name="Thornton R."/>
            <person name="Warren J."/>
            <person name="Weissenberger G."/>
            <person name="Zhang J."/>
            <person name="Zhang L."/>
            <person name="Zhou C."/>
            <person name="Zhu D."/>
            <person name="Muzny D."/>
            <person name="Worley K."/>
            <person name="Gibbs R."/>
        </authorList>
    </citation>
    <scope>NUCLEOTIDE SEQUENCE [LARGE SCALE GENOMIC DNA]</scope>
    <source>
        <strain evidence="6 7">ATCC 35098</strain>
    </source>
</reference>
<dbReference type="CDD" id="cd01189">
    <property type="entry name" value="INT_ICEBs1_C_like"/>
    <property type="match status" value="1"/>
</dbReference>
<dbReference type="GO" id="GO:0003677">
    <property type="term" value="F:DNA binding"/>
    <property type="evidence" value="ECO:0007669"/>
    <property type="project" value="UniProtKB-KW"/>
</dbReference>
<evidence type="ECO:0000259" key="5">
    <source>
        <dbReference type="PROSITE" id="PS51898"/>
    </source>
</evidence>
<dbReference type="PANTHER" id="PTHR30349:SF64">
    <property type="entry name" value="PROPHAGE INTEGRASE INTD-RELATED"/>
    <property type="match status" value="1"/>
</dbReference>
<dbReference type="InterPro" id="IPR004107">
    <property type="entry name" value="Integrase_SAM-like_N"/>
</dbReference>
<dbReference type="Pfam" id="PF14659">
    <property type="entry name" value="Phage_int_SAM_3"/>
    <property type="match status" value="1"/>
</dbReference>
<evidence type="ECO:0000256" key="3">
    <source>
        <dbReference type="ARBA" id="ARBA00023125"/>
    </source>
</evidence>
<dbReference type="PROSITE" id="PS51898">
    <property type="entry name" value="TYR_RECOMBINASE"/>
    <property type="match status" value="1"/>
</dbReference>
<dbReference type="SUPFAM" id="SSF56349">
    <property type="entry name" value="DNA breaking-rejoining enzymes"/>
    <property type="match status" value="1"/>
</dbReference>
<dbReference type="eggNOG" id="COG0582">
    <property type="taxonomic scope" value="Bacteria"/>
</dbReference>
<dbReference type="Gene3D" id="1.10.443.10">
    <property type="entry name" value="Intergrase catalytic core"/>
    <property type="match status" value="1"/>
</dbReference>
<keyword evidence="4" id="KW-0233">DNA recombination</keyword>
<protein>
    <submittedName>
        <fullName evidence="6">Site-specific recombinase, phage integrase family</fullName>
    </submittedName>
</protein>
<keyword evidence="3" id="KW-0238">DNA-binding</keyword>
<dbReference type="Proteomes" id="UP000003744">
    <property type="component" value="Unassembled WGS sequence"/>
</dbReference>
<feature type="domain" description="Tyr recombinase" evidence="5">
    <location>
        <begin position="156"/>
        <end position="343"/>
    </location>
</feature>
<evidence type="ECO:0000256" key="2">
    <source>
        <dbReference type="ARBA" id="ARBA00022908"/>
    </source>
</evidence>
<accession>C2CHI3</accession>
<dbReference type="InterPro" id="IPR013762">
    <property type="entry name" value="Integrase-like_cat_sf"/>
</dbReference>
<dbReference type="GO" id="GO:0006310">
    <property type="term" value="P:DNA recombination"/>
    <property type="evidence" value="ECO:0007669"/>
    <property type="project" value="UniProtKB-KW"/>
</dbReference>
<evidence type="ECO:0000313" key="7">
    <source>
        <dbReference type="Proteomes" id="UP000003744"/>
    </source>
</evidence>
<keyword evidence="2" id="KW-0229">DNA integration</keyword>
<dbReference type="Pfam" id="PF00589">
    <property type="entry name" value="Phage_integrase"/>
    <property type="match status" value="1"/>
</dbReference>
<evidence type="ECO:0000313" key="6">
    <source>
        <dbReference type="EMBL" id="EEI82938.1"/>
    </source>
</evidence>
<dbReference type="InterPro" id="IPR011010">
    <property type="entry name" value="DNA_brk_join_enz"/>
</dbReference>
<evidence type="ECO:0000256" key="4">
    <source>
        <dbReference type="ARBA" id="ARBA00023172"/>
    </source>
</evidence>
<evidence type="ECO:0000256" key="1">
    <source>
        <dbReference type="ARBA" id="ARBA00008857"/>
    </source>
</evidence>
<dbReference type="PANTHER" id="PTHR30349">
    <property type="entry name" value="PHAGE INTEGRASE-RELATED"/>
    <property type="match status" value="1"/>
</dbReference>
<dbReference type="InterPro" id="IPR050090">
    <property type="entry name" value="Tyrosine_recombinase_XerCD"/>
</dbReference>
<organism evidence="6 7">
    <name type="scientific">Anaerococcus tetradius ATCC 35098</name>
    <dbReference type="NCBI Taxonomy" id="525255"/>
    <lineage>
        <taxon>Bacteria</taxon>
        <taxon>Bacillati</taxon>
        <taxon>Bacillota</taxon>
        <taxon>Tissierellia</taxon>
        <taxon>Tissierellales</taxon>
        <taxon>Peptoniphilaceae</taxon>
        <taxon>Anaerococcus</taxon>
    </lineage>
</organism>
<dbReference type="RefSeq" id="WP_004837055.1">
    <property type="nucleotide sequence ID" value="NZ_GG666297.1"/>
</dbReference>
<name>C2CHI3_9FIRM</name>
<dbReference type="InterPro" id="IPR010998">
    <property type="entry name" value="Integrase_recombinase_N"/>
</dbReference>
<comment type="caution">
    <text evidence="6">The sequence shown here is derived from an EMBL/GenBank/DDBJ whole genome shotgun (WGS) entry which is preliminary data.</text>
</comment>
<sequence>MKISSYKKDGKTYYKFQIRLGKKVTTRSGFKSSNAAIYKYTQMMKDYEDEVQGNILYQKAYEKWLRLYETTVEESTLSTTVGYFKNHILPHFGQTKIQDITINKCEDFALAYKDYSKGKSMYYYAKSVMEYAKKHYNLKENPFEKASLPRFYEHEEECKFLEPKEVSQLINYFEHNIFRKTLFRVLCYVGLRRGEALALTWEDIDFKTKTLTVNKAIGINKQNQVYLKGPKNKASYRTLDLDSKTLLSLKELKLSSKSDLVFPSPIGGYLRLSTPNEKLQETLEKLGIKKITLHDLRHTHASLLFASGRSVKYVQARLGHSRAETTMNIYVHVTQKEQDQAIEDFEKYMEKNS</sequence>
<comment type="similarity">
    <text evidence="1">Belongs to the 'phage' integrase family.</text>
</comment>
<dbReference type="AlphaFoldDB" id="C2CHI3"/>
<dbReference type="HOGENOM" id="CLU_027562_17_6_9"/>